<feature type="short sequence motif" description="DGA/G" evidence="5">
    <location>
        <begin position="250"/>
        <end position="252"/>
    </location>
</feature>
<comment type="caution">
    <text evidence="5">Lacks conserved residue(s) required for the propagation of feature annotation.</text>
</comment>
<dbReference type="InterPro" id="IPR001423">
    <property type="entry name" value="LysoPLipase_patatin_CS"/>
</dbReference>
<keyword evidence="8" id="KW-1185">Reference proteome</keyword>
<comment type="similarity">
    <text evidence="1">Belongs to the NTE family.</text>
</comment>
<dbReference type="GO" id="GO:0004622">
    <property type="term" value="F:phosphatidylcholine lysophospholipase activity"/>
    <property type="evidence" value="ECO:0007669"/>
    <property type="project" value="InterPro"/>
</dbReference>
<keyword evidence="6" id="KW-0732">Signal</keyword>
<evidence type="ECO:0000256" key="1">
    <source>
        <dbReference type="ARBA" id="ARBA00006636"/>
    </source>
</evidence>
<reference evidence="9" key="2">
    <citation type="submission" date="2025-08" db="UniProtKB">
        <authorList>
            <consortium name="RefSeq"/>
        </authorList>
    </citation>
    <scope>IDENTIFICATION</scope>
</reference>
<sequence>MKNTSFNIPECAGLGRRFVFAAVTVAFAALASGCAGLGGAAGGSTGGAPIGTAGAAGSGGAGAGAVVPGPGGVAAVPGSVPGGPAGTVVLPAGASAAHAPVRVGLALGGGAARGFAHIGVIKVLEAQGITVDYIAGTSAGSVVGSLYASGLDGYGLQQMALTMDESLFADWTFGGRSMFRGEAIATWINRTLGNKSIEQLKRPFGIVATRLSNGEGALFQRGNVGTAVRASSAVPGVFSPVTIGGVEYVDGGLTSPVPVRAVRRMGADFVIAVDISTDPVGQPTSSVTDLLLQTFTIMGKSINRFELGEADVVIRPPITSGSADFGARHQAILAGEKAATAALPELRQKLAARRAGLAAVVPAR</sequence>
<dbReference type="PROSITE" id="PS01237">
    <property type="entry name" value="UPF0028"/>
    <property type="match status" value="1"/>
</dbReference>
<keyword evidence="4 5" id="KW-0443">Lipid metabolism</keyword>
<evidence type="ECO:0000313" key="9">
    <source>
        <dbReference type="RefSeq" id="WP_084545307.1"/>
    </source>
</evidence>
<feature type="chain" id="PRO_5034074220" evidence="6">
    <location>
        <begin position="22"/>
        <end position="364"/>
    </location>
</feature>
<evidence type="ECO:0000259" key="7">
    <source>
        <dbReference type="PROSITE" id="PS51635"/>
    </source>
</evidence>
<dbReference type="GO" id="GO:0046470">
    <property type="term" value="P:phosphatidylcholine metabolic process"/>
    <property type="evidence" value="ECO:0007669"/>
    <property type="project" value="InterPro"/>
</dbReference>
<evidence type="ECO:0000256" key="2">
    <source>
        <dbReference type="ARBA" id="ARBA00022801"/>
    </source>
</evidence>
<dbReference type="InterPro" id="IPR050301">
    <property type="entry name" value="NTE"/>
</dbReference>
<dbReference type="GO" id="GO:0016042">
    <property type="term" value="P:lipid catabolic process"/>
    <property type="evidence" value="ECO:0007669"/>
    <property type="project" value="UniProtKB-UniRule"/>
</dbReference>
<dbReference type="RefSeq" id="WP_084545307.1">
    <property type="nucleotide sequence ID" value="NZ_KI519499.1"/>
</dbReference>
<feature type="active site" description="Nucleophile" evidence="5">
    <location>
        <position position="138"/>
    </location>
</feature>
<feature type="active site" description="Proton acceptor" evidence="5">
    <location>
        <position position="250"/>
    </location>
</feature>
<dbReference type="Gene3D" id="3.40.1090.10">
    <property type="entry name" value="Cytosolic phospholipase A2 catalytic domain"/>
    <property type="match status" value="2"/>
</dbReference>
<dbReference type="OrthoDB" id="5290098at2"/>
<reference evidence="9" key="1">
    <citation type="journal article" date="2000" name="Biochim. Biophys. Acta">
        <title>The expanding superfamily of phospholipase A(2) enzymes: classification and characterization.</title>
        <authorList>
            <person name="Six D.A."/>
            <person name="Dennis E.A."/>
        </authorList>
    </citation>
    <scope>NUCLEOTIDE SEQUENCE</scope>
</reference>
<dbReference type="Proteomes" id="UP000675920">
    <property type="component" value="Unplaced"/>
</dbReference>
<protein>
    <submittedName>
        <fullName evidence="9">Patatin-like phospholipase family protein</fullName>
        <ecNumber evidence="9">3.1.1.-</ecNumber>
    </submittedName>
</protein>
<dbReference type="SUPFAM" id="SSF52151">
    <property type="entry name" value="FabD/lysophospholipase-like"/>
    <property type="match status" value="1"/>
</dbReference>
<keyword evidence="2 5" id="KW-0378">Hydrolase</keyword>
<dbReference type="EC" id="3.1.1.-" evidence="9"/>
<dbReference type="PROSITE" id="PS51635">
    <property type="entry name" value="PNPLA"/>
    <property type="match status" value="1"/>
</dbReference>
<evidence type="ECO:0000313" key="8">
    <source>
        <dbReference type="Proteomes" id="UP000675920"/>
    </source>
</evidence>
<organism evidence="8 9">
    <name type="scientific">Derxia gummosa DSM 723</name>
    <dbReference type="NCBI Taxonomy" id="1121388"/>
    <lineage>
        <taxon>Bacteria</taxon>
        <taxon>Pseudomonadati</taxon>
        <taxon>Pseudomonadota</taxon>
        <taxon>Betaproteobacteria</taxon>
        <taxon>Burkholderiales</taxon>
        <taxon>Alcaligenaceae</taxon>
        <taxon>Derxia</taxon>
    </lineage>
</organism>
<evidence type="ECO:0000256" key="5">
    <source>
        <dbReference type="PROSITE-ProRule" id="PRU01161"/>
    </source>
</evidence>
<dbReference type="CDD" id="cd07205">
    <property type="entry name" value="Pat_PNPLA6_PNPLA7_NTE1_like"/>
    <property type="match status" value="1"/>
</dbReference>
<feature type="signal peptide" evidence="6">
    <location>
        <begin position="1"/>
        <end position="21"/>
    </location>
</feature>
<dbReference type="PROSITE" id="PS51257">
    <property type="entry name" value="PROKAR_LIPOPROTEIN"/>
    <property type="match status" value="1"/>
</dbReference>
<evidence type="ECO:0000256" key="4">
    <source>
        <dbReference type="ARBA" id="ARBA00023098"/>
    </source>
</evidence>
<dbReference type="InterPro" id="IPR016035">
    <property type="entry name" value="Acyl_Trfase/lysoPLipase"/>
</dbReference>
<keyword evidence="3 5" id="KW-0442">Lipid degradation</keyword>
<name>A0A8B6XAH5_9BURK</name>
<dbReference type="InterPro" id="IPR002641">
    <property type="entry name" value="PNPLA_dom"/>
</dbReference>
<evidence type="ECO:0000256" key="6">
    <source>
        <dbReference type="SAM" id="SignalP"/>
    </source>
</evidence>
<proteinExistence type="inferred from homology"/>
<dbReference type="PANTHER" id="PTHR14226">
    <property type="entry name" value="NEUROPATHY TARGET ESTERASE/SWISS CHEESE D.MELANOGASTER"/>
    <property type="match status" value="1"/>
</dbReference>
<dbReference type="PANTHER" id="PTHR14226:SF76">
    <property type="entry name" value="NTE FAMILY PROTEIN RSSA"/>
    <property type="match status" value="1"/>
</dbReference>
<dbReference type="Pfam" id="PF01734">
    <property type="entry name" value="Patatin"/>
    <property type="match status" value="1"/>
</dbReference>
<dbReference type="AlphaFoldDB" id="A0A8B6XAH5"/>
<feature type="short sequence motif" description="GXSXG" evidence="5">
    <location>
        <begin position="136"/>
        <end position="140"/>
    </location>
</feature>
<accession>A0A8B6XAH5</accession>
<feature type="domain" description="PNPLA" evidence="7">
    <location>
        <begin position="105"/>
        <end position="263"/>
    </location>
</feature>
<evidence type="ECO:0000256" key="3">
    <source>
        <dbReference type="ARBA" id="ARBA00022963"/>
    </source>
</evidence>